<dbReference type="Pfam" id="PF03031">
    <property type="entry name" value="NIF"/>
    <property type="match status" value="1"/>
</dbReference>
<dbReference type="Proteomes" id="UP001642464">
    <property type="component" value="Unassembled WGS sequence"/>
</dbReference>
<accession>A0ABP0PT30</accession>
<evidence type="ECO:0000259" key="1">
    <source>
        <dbReference type="Pfam" id="PF03031"/>
    </source>
</evidence>
<gene>
    <name evidence="2" type="ORF">SCF082_LOCUS37403</name>
</gene>
<dbReference type="EMBL" id="CAXAMM010038047">
    <property type="protein sequence ID" value="CAK9078109.1"/>
    <property type="molecule type" value="Genomic_DNA"/>
</dbReference>
<name>A0ABP0PT30_9DINO</name>
<organism evidence="2 3">
    <name type="scientific">Durusdinium trenchii</name>
    <dbReference type="NCBI Taxonomy" id="1381693"/>
    <lineage>
        <taxon>Eukaryota</taxon>
        <taxon>Sar</taxon>
        <taxon>Alveolata</taxon>
        <taxon>Dinophyceae</taxon>
        <taxon>Suessiales</taxon>
        <taxon>Symbiodiniaceae</taxon>
        <taxon>Durusdinium</taxon>
    </lineage>
</organism>
<feature type="domain" description="FCP1 homology" evidence="1">
    <location>
        <begin position="175"/>
        <end position="215"/>
    </location>
</feature>
<reference evidence="2 3" key="1">
    <citation type="submission" date="2024-02" db="EMBL/GenBank/DDBJ databases">
        <authorList>
            <person name="Chen Y."/>
            <person name="Shah S."/>
            <person name="Dougan E. K."/>
            <person name="Thang M."/>
            <person name="Chan C."/>
        </authorList>
    </citation>
    <scope>NUCLEOTIDE SEQUENCE [LARGE SCALE GENOMIC DNA]</scope>
</reference>
<evidence type="ECO:0000313" key="3">
    <source>
        <dbReference type="Proteomes" id="UP001642464"/>
    </source>
</evidence>
<proteinExistence type="predicted"/>
<sequence length="239" mass="26889">MSWLPPRFWQPKIDFEATGKGLVVDLGEEVPLFVSLRPGALNFVSWLKSREDIDLAVYTAGPASLWRSLVSLGNDCTLRFYVPLHPTTGTEPYAKQTLKKLGLEGEGVDSPWMWHSVTPHNTAAPAGCPALFREECVPFGLPITKDLRTGWRKIMRHRDTTITVRTCHAELANHKKLREDLTRVVLVDNSAKSFWLQPENGLLVCDWDGTNASDQDRSHWEGKFFLEGLHVCVGVTSSY</sequence>
<protein>
    <recommendedName>
        <fullName evidence="1">FCP1 homology domain-containing protein</fullName>
    </recommendedName>
</protein>
<dbReference type="InterPro" id="IPR036412">
    <property type="entry name" value="HAD-like_sf"/>
</dbReference>
<comment type="caution">
    <text evidence="2">The sequence shown here is derived from an EMBL/GenBank/DDBJ whole genome shotgun (WGS) entry which is preliminary data.</text>
</comment>
<dbReference type="SUPFAM" id="SSF56784">
    <property type="entry name" value="HAD-like"/>
    <property type="match status" value="1"/>
</dbReference>
<keyword evidence="3" id="KW-1185">Reference proteome</keyword>
<dbReference type="InterPro" id="IPR023214">
    <property type="entry name" value="HAD_sf"/>
</dbReference>
<evidence type="ECO:0000313" key="2">
    <source>
        <dbReference type="EMBL" id="CAK9078109.1"/>
    </source>
</evidence>
<dbReference type="Gene3D" id="3.40.50.1000">
    <property type="entry name" value="HAD superfamily/HAD-like"/>
    <property type="match status" value="1"/>
</dbReference>
<dbReference type="InterPro" id="IPR004274">
    <property type="entry name" value="FCP1_dom"/>
</dbReference>